<reference evidence="1 2" key="1">
    <citation type="journal article" date="2022" name="Hortic Res">
        <title>A haplotype resolved chromosomal level avocado genome allows analysis of novel avocado genes.</title>
        <authorList>
            <person name="Nath O."/>
            <person name="Fletcher S.J."/>
            <person name="Hayward A."/>
            <person name="Shaw L.M."/>
            <person name="Masouleh A.K."/>
            <person name="Furtado A."/>
            <person name="Henry R.J."/>
            <person name="Mitter N."/>
        </authorList>
    </citation>
    <scope>NUCLEOTIDE SEQUENCE [LARGE SCALE GENOMIC DNA]</scope>
    <source>
        <strain evidence="2">cv. Hass</strain>
    </source>
</reference>
<evidence type="ECO:0000313" key="1">
    <source>
        <dbReference type="EMBL" id="KAJ8646055.1"/>
    </source>
</evidence>
<name>A0ACC2MKY7_PERAE</name>
<dbReference type="Proteomes" id="UP001234297">
    <property type="component" value="Chromosome 2"/>
</dbReference>
<gene>
    <name evidence="1" type="ORF">MRB53_007803</name>
</gene>
<sequence length="68" mass="7429">MHLYVLIGSITLTMVVVLHDNGDDNFVMLLCGNDDEMEKNESDDGHKPYGVSDPGLVLASSFINSHAH</sequence>
<proteinExistence type="predicted"/>
<organism evidence="1 2">
    <name type="scientific">Persea americana</name>
    <name type="common">Avocado</name>
    <dbReference type="NCBI Taxonomy" id="3435"/>
    <lineage>
        <taxon>Eukaryota</taxon>
        <taxon>Viridiplantae</taxon>
        <taxon>Streptophyta</taxon>
        <taxon>Embryophyta</taxon>
        <taxon>Tracheophyta</taxon>
        <taxon>Spermatophyta</taxon>
        <taxon>Magnoliopsida</taxon>
        <taxon>Magnoliidae</taxon>
        <taxon>Laurales</taxon>
        <taxon>Lauraceae</taxon>
        <taxon>Persea</taxon>
    </lineage>
</organism>
<dbReference type="EMBL" id="CM056810">
    <property type="protein sequence ID" value="KAJ8646055.1"/>
    <property type="molecule type" value="Genomic_DNA"/>
</dbReference>
<evidence type="ECO:0000313" key="2">
    <source>
        <dbReference type="Proteomes" id="UP001234297"/>
    </source>
</evidence>
<keyword evidence="2" id="KW-1185">Reference proteome</keyword>
<accession>A0ACC2MKY7</accession>
<protein>
    <submittedName>
        <fullName evidence="1">Uncharacterized protein</fullName>
    </submittedName>
</protein>
<comment type="caution">
    <text evidence="1">The sequence shown here is derived from an EMBL/GenBank/DDBJ whole genome shotgun (WGS) entry which is preliminary data.</text>
</comment>